<evidence type="ECO:0000313" key="3">
    <source>
        <dbReference type="Proteomes" id="UP000632138"/>
    </source>
</evidence>
<proteinExistence type="predicted"/>
<protein>
    <submittedName>
        <fullName evidence="2">Uncharacterized protein</fullName>
    </submittedName>
</protein>
<organism evidence="2 3">
    <name type="scientific">Paractinoplanes ovalisporus</name>
    <dbReference type="NCBI Taxonomy" id="2810368"/>
    <lineage>
        <taxon>Bacteria</taxon>
        <taxon>Bacillati</taxon>
        <taxon>Actinomycetota</taxon>
        <taxon>Actinomycetes</taxon>
        <taxon>Micromonosporales</taxon>
        <taxon>Micromonosporaceae</taxon>
        <taxon>Paractinoplanes</taxon>
    </lineage>
</organism>
<evidence type="ECO:0000313" key="2">
    <source>
        <dbReference type="EMBL" id="MBM2621054.1"/>
    </source>
</evidence>
<dbReference type="EMBL" id="JAENHP010000017">
    <property type="protein sequence ID" value="MBM2621054.1"/>
    <property type="molecule type" value="Genomic_DNA"/>
</dbReference>
<gene>
    <name evidence="2" type="ORF">JIG36_36695</name>
</gene>
<comment type="caution">
    <text evidence="2">The sequence shown here is derived from an EMBL/GenBank/DDBJ whole genome shotgun (WGS) entry which is preliminary data.</text>
</comment>
<keyword evidence="3" id="KW-1185">Reference proteome</keyword>
<sequence length="477" mass="52695">MSAISSYARALAVDGGRAFPIATRRHVHIAGEPLVLIPLTMAGEANAPLAAMVGTRRDDPALLIVPQPRNRDLRFAFADELAAVVLRYVEDRTRQGIETYGKNQDPRYLDAPQLLVPNPGGVGFVRLFGRSTRFRRTTGEYAVSPDVPLLGRWLSFLAERAEHPGSSALLPMTSALNLHWATGQSSLEDTNLAATLGWITSGPDAAREAEDPTVWPPAGPSTDPTFDNEILAPALRQWDEGRHERARALLDRDLRTQLEPTWRLMWQAIDLLRALPAGDSVDARWTEDRNEFTSYYMYVNSGGYPQPRRDQAVAAARRLQRLEREQTAFDATLALDDPLVMANYRVTGEAFAGTVVESEPDRKVPGDKGRRVLRPLLVVRSDDPLRLTVGTDVVSPGRRKQVAKILEIDGDRVTLQIEKGMTVAPTPAVGEEITYTSVFPEGMQSPKLPTAEDTPWTHGGPPQPYVASDDDAREVWE</sequence>
<reference evidence="2 3" key="1">
    <citation type="submission" date="2021-01" db="EMBL/GenBank/DDBJ databases">
        <title>Actinoplanes sp. nov. LDG1-06 isolated from lichen.</title>
        <authorList>
            <person name="Saeng-In P."/>
            <person name="Phongsopitanun W."/>
            <person name="Kanchanasin P."/>
            <person name="Yuki M."/>
            <person name="Kudo T."/>
            <person name="Ohkuma M."/>
            <person name="Tanasupawat S."/>
        </authorList>
    </citation>
    <scope>NUCLEOTIDE SEQUENCE [LARGE SCALE GENOMIC DNA]</scope>
    <source>
        <strain evidence="2 3">LDG1-06</strain>
    </source>
</reference>
<accession>A0ABS2AMK3</accession>
<dbReference type="RefSeq" id="WP_203381032.1">
    <property type="nucleotide sequence ID" value="NZ_JAENHP010000017.1"/>
</dbReference>
<dbReference type="Proteomes" id="UP000632138">
    <property type="component" value="Unassembled WGS sequence"/>
</dbReference>
<feature type="compositionally biased region" description="Acidic residues" evidence="1">
    <location>
        <begin position="468"/>
        <end position="477"/>
    </location>
</feature>
<name>A0ABS2AMK3_9ACTN</name>
<evidence type="ECO:0000256" key="1">
    <source>
        <dbReference type="SAM" id="MobiDB-lite"/>
    </source>
</evidence>
<feature type="region of interest" description="Disordered" evidence="1">
    <location>
        <begin position="441"/>
        <end position="477"/>
    </location>
</feature>